<evidence type="ECO:0000259" key="1">
    <source>
        <dbReference type="Pfam" id="PF24483"/>
    </source>
</evidence>
<gene>
    <name evidence="2" type="ORF">M438DRAFT_402135</name>
</gene>
<dbReference type="EMBL" id="KL584975">
    <property type="protein sequence ID" value="KEQ88191.1"/>
    <property type="molecule type" value="Genomic_DNA"/>
</dbReference>
<dbReference type="GeneID" id="40751890"/>
<sequence length="216" mass="24344">MASAKEKYSAAEFKKALEVLDAEMGKSKNLRKMSPLRMISAGGFVAVSVFGNRSSTEDIDYILDPELKDLPKAEKKLSIAIEEAADQLRIGKNWINDSMAVFTVGENRKTLFRQSIQQNEILFQGKHIIIYAVKWQWALTRKLIRLGSNVKGDRDPDIDLSDSVALARRIVQQNGAPLKRDVIKGWTENIYTPIEDEVLDQVAAEYVRKYGTQGII</sequence>
<feature type="domain" description="DUF7582" evidence="1">
    <location>
        <begin position="71"/>
        <end position="212"/>
    </location>
</feature>
<keyword evidence="3" id="KW-1185">Reference proteome</keyword>
<dbReference type="STRING" id="1043002.A0A074YMW2"/>
<evidence type="ECO:0000313" key="2">
    <source>
        <dbReference type="EMBL" id="KEQ88191.1"/>
    </source>
</evidence>
<dbReference type="HOGENOM" id="CLU_093582_1_0_1"/>
<reference evidence="2 3" key="1">
    <citation type="journal article" date="2014" name="BMC Genomics">
        <title>Genome sequencing of four Aureobasidium pullulans varieties: biotechnological potential, stress tolerance, and description of new species.</title>
        <authorList>
            <person name="Gostin Ar C."/>
            <person name="Ohm R.A."/>
            <person name="Kogej T."/>
            <person name="Sonjak S."/>
            <person name="Turk M."/>
            <person name="Zajc J."/>
            <person name="Zalar P."/>
            <person name="Grube M."/>
            <person name="Sun H."/>
            <person name="Han J."/>
            <person name="Sharma A."/>
            <person name="Chiniquy J."/>
            <person name="Ngan C.Y."/>
            <person name="Lipzen A."/>
            <person name="Barry K."/>
            <person name="Grigoriev I.V."/>
            <person name="Gunde-Cimerman N."/>
        </authorList>
    </citation>
    <scope>NUCLEOTIDE SEQUENCE [LARGE SCALE GENOMIC DNA]</scope>
    <source>
        <strain evidence="2 3">EXF-150</strain>
    </source>
</reference>
<dbReference type="Proteomes" id="UP000030706">
    <property type="component" value="Unassembled WGS sequence"/>
</dbReference>
<evidence type="ECO:0000313" key="3">
    <source>
        <dbReference type="Proteomes" id="UP000030706"/>
    </source>
</evidence>
<dbReference type="RefSeq" id="XP_029764378.1">
    <property type="nucleotide sequence ID" value="XM_029909584.1"/>
</dbReference>
<dbReference type="Pfam" id="PF24483">
    <property type="entry name" value="DUF7582"/>
    <property type="match status" value="1"/>
</dbReference>
<protein>
    <recommendedName>
        <fullName evidence="1">DUF7582 domain-containing protein</fullName>
    </recommendedName>
</protein>
<organism evidence="2 3">
    <name type="scientific">Aureobasidium pullulans EXF-150</name>
    <dbReference type="NCBI Taxonomy" id="1043002"/>
    <lineage>
        <taxon>Eukaryota</taxon>
        <taxon>Fungi</taxon>
        <taxon>Dikarya</taxon>
        <taxon>Ascomycota</taxon>
        <taxon>Pezizomycotina</taxon>
        <taxon>Dothideomycetes</taxon>
        <taxon>Dothideomycetidae</taxon>
        <taxon>Dothideales</taxon>
        <taxon>Saccotheciaceae</taxon>
        <taxon>Aureobasidium</taxon>
    </lineage>
</organism>
<dbReference type="AlphaFoldDB" id="A0A074YMW2"/>
<name>A0A074YMW2_AURPU</name>
<accession>A0A074YMW2</accession>
<proteinExistence type="predicted"/>
<dbReference type="InterPro" id="IPR056004">
    <property type="entry name" value="DUF7582"/>
</dbReference>